<dbReference type="Proteomes" id="UP000030755">
    <property type="component" value="Unassembled WGS sequence"/>
</dbReference>
<dbReference type="OrthoDB" id="426718at2759"/>
<dbReference type="EMBL" id="KE561343">
    <property type="protein sequence ID" value="EPZ30938.1"/>
    <property type="molecule type" value="Genomic_DNA"/>
</dbReference>
<dbReference type="HOGENOM" id="CLU_774224_0_0_1"/>
<reference evidence="2 3" key="1">
    <citation type="journal article" date="2013" name="Curr. Biol.">
        <title>Shared signatures of parasitism and phylogenomics unite Cryptomycota and microsporidia.</title>
        <authorList>
            <person name="James T.Y."/>
            <person name="Pelin A."/>
            <person name="Bonen L."/>
            <person name="Ahrendt S."/>
            <person name="Sain D."/>
            <person name="Corradi N."/>
            <person name="Stajich J.E."/>
        </authorList>
    </citation>
    <scope>NUCLEOTIDE SEQUENCE [LARGE SCALE GENOMIC DNA]</scope>
    <source>
        <strain evidence="2 3">CSF55</strain>
    </source>
</reference>
<proteinExistence type="predicted"/>
<keyword evidence="3" id="KW-1185">Reference proteome</keyword>
<evidence type="ECO:0000259" key="1">
    <source>
        <dbReference type="Pfam" id="PF05292"/>
    </source>
</evidence>
<gene>
    <name evidence="2" type="ORF">O9G_005900</name>
</gene>
<accession>A0A075AMR1</accession>
<evidence type="ECO:0000313" key="2">
    <source>
        <dbReference type="EMBL" id="EPZ30938.1"/>
    </source>
</evidence>
<sequence>MHLTKACVLNTAIKNAGPIIKTTFRSDILQNIFDEYNRLDAGQLEIFHRNLVNFQKESIQQFIQESLYIEGGLTNVLQLRYHCHFFSKLHIVSTENDNRYKNLDTLKPYFCIDLLELLKVSPYETNLAIIRHVQPFKNWDEFYHRTHHISGFNIYALMHKTIWKNRIPLAFINISYKRSVIDKPKVACFYSITSSHQSLLGMDLGANLVNLVSKEVKMAFPTIETFCTFSPIPMFKEWLTNDIKSIGFDNAKDCVNHMEKSLERHKTLLLSYCACYLLTRKDGHLIDPVAHFHCKNGAKIYRINWNSDVKQSKSSFGMMVNYVYDVRLKLERSLDYAKGEVVVDDQVQDLLINKQKSK</sequence>
<dbReference type="STRING" id="988480.A0A075AMR1"/>
<evidence type="ECO:0000313" key="3">
    <source>
        <dbReference type="Proteomes" id="UP000030755"/>
    </source>
</evidence>
<name>A0A075AMR1_ROZAC</name>
<dbReference type="Gene3D" id="3.40.630.150">
    <property type="entry name" value="Malonyl-CoA decarboxylase, catalytic domain"/>
    <property type="match status" value="1"/>
</dbReference>
<dbReference type="InterPro" id="IPR038917">
    <property type="entry name" value="Malonyl_CoA_deC"/>
</dbReference>
<dbReference type="Pfam" id="PF05292">
    <property type="entry name" value="MCD"/>
    <property type="match status" value="1"/>
</dbReference>
<dbReference type="PANTHER" id="PTHR28641:SF1">
    <property type="entry name" value="MALONYL-COA DECARBOXYLASE, MITOCHONDRIAL"/>
    <property type="match status" value="1"/>
</dbReference>
<dbReference type="GO" id="GO:0006633">
    <property type="term" value="P:fatty acid biosynthetic process"/>
    <property type="evidence" value="ECO:0007669"/>
    <property type="project" value="InterPro"/>
</dbReference>
<organism evidence="2 3">
    <name type="scientific">Rozella allomycis (strain CSF55)</name>
    <dbReference type="NCBI Taxonomy" id="988480"/>
    <lineage>
        <taxon>Eukaryota</taxon>
        <taxon>Fungi</taxon>
        <taxon>Fungi incertae sedis</taxon>
        <taxon>Cryptomycota</taxon>
        <taxon>Cryptomycota incertae sedis</taxon>
        <taxon>Rozella</taxon>
    </lineage>
</organism>
<dbReference type="InterPro" id="IPR042303">
    <property type="entry name" value="Malonyl_CoA_deC_C_sf"/>
</dbReference>
<dbReference type="AlphaFoldDB" id="A0A075AMR1"/>
<dbReference type="GO" id="GO:0050080">
    <property type="term" value="F:malonyl-CoA decarboxylase activity"/>
    <property type="evidence" value="ECO:0007669"/>
    <property type="project" value="InterPro"/>
</dbReference>
<dbReference type="PANTHER" id="PTHR28641">
    <property type="match status" value="1"/>
</dbReference>
<feature type="domain" description="Malonyl-CoA decarboxylase C-terminal" evidence="1">
    <location>
        <begin position="180"/>
        <end position="325"/>
    </location>
</feature>
<protein>
    <recommendedName>
        <fullName evidence="1">Malonyl-CoA decarboxylase C-terminal domain-containing protein</fullName>
    </recommendedName>
</protein>
<dbReference type="InterPro" id="IPR007956">
    <property type="entry name" value="Malonyl_CoA_deC_C"/>
</dbReference>